<dbReference type="Proteomes" id="UP001205843">
    <property type="component" value="Unassembled WGS sequence"/>
</dbReference>
<comment type="subcellular location">
    <subcellularLocation>
        <location evidence="1">Cell inner membrane</location>
        <topology evidence="1">Multi-pass membrane protein</topology>
    </subcellularLocation>
</comment>
<feature type="transmembrane region" description="Helical" evidence="6">
    <location>
        <begin position="309"/>
        <end position="330"/>
    </location>
</feature>
<dbReference type="GO" id="GO:0015658">
    <property type="term" value="F:branched-chain amino acid transmembrane transporter activity"/>
    <property type="evidence" value="ECO:0007669"/>
    <property type="project" value="InterPro"/>
</dbReference>
<organism evidence="7 8">
    <name type="scientific">Natronocella acetinitrilica</name>
    <dbReference type="NCBI Taxonomy" id="414046"/>
    <lineage>
        <taxon>Bacteria</taxon>
        <taxon>Pseudomonadati</taxon>
        <taxon>Pseudomonadota</taxon>
        <taxon>Gammaproteobacteria</taxon>
        <taxon>Chromatiales</taxon>
        <taxon>Ectothiorhodospiraceae</taxon>
        <taxon>Natronocella</taxon>
    </lineage>
</organism>
<dbReference type="PANTHER" id="PTHR30482:SF17">
    <property type="entry name" value="ABC TRANSPORTER ATP-BINDING PROTEIN"/>
    <property type="match status" value="1"/>
</dbReference>
<feature type="transmembrane region" description="Helical" evidence="6">
    <location>
        <begin position="223"/>
        <end position="252"/>
    </location>
</feature>
<name>A0AAE3G497_9GAMM</name>
<feature type="transmembrane region" description="Helical" evidence="6">
    <location>
        <begin position="134"/>
        <end position="152"/>
    </location>
</feature>
<keyword evidence="4 6" id="KW-1133">Transmembrane helix</keyword>
<dbReference type="PANTHER" id="PTHR30482">
    <property type="entry name" value="HIGH-AFFINITY BRANCHED-CHAIN AMINO ACID TRANSPORT SYSTEM PERMEASE"/>
    <property type="match status" value="1"/>
</dbReference>
<dbReference type="InterPro" id="IPR043428">
    <property type="entry name" value="LivM-like"/>
</dbReference>
<evidence type="ECO:0000256" key="1">
    <source>
        <dbReference type="ARBA" id="ARBA00004429"/>
    </source>
</evidence>
<evidence type="ECO:0000256" key="6">
    <source>
        <dbReference type="SAM" id="Phobius"/>
    </source>
</evidence>
<keyword evidence="3 6" id="KW-0812">Transmembrane</keyword>
<dbReference type="InterPro" id="IPR001851">
    <property type="entry name" value="ABC_transp_permease"/>
</dbReference>
<dbReference type="RefSeq" id="WP_253477271.1">
    <property type="nucleotide sequence ID" value="NZ_JALJXV010000004.1"/>
</dbReference>
<evidence type="ECO:0000256" key="4">
    <source>
        <dbReference type="ARBA" id="ARBA00022989"/>
    </source>
</evidence>
<reference evidence="7" key="1">
    <citation type="submission" date="2022-03" db="EMBL/GenBank/DDBJ databases">
        <title>Genomic Encyclopedia of Type Strains, Phase III (KMG-III): the genomes of soil and plant-associated and newly described type strains.</title>
        <authorList>
            <person name="Whitman W."/>
        </authorList>
    </citation>
    <scope>NUCLEOTIDE SEQUENCE</scope>
    <source>
        <strain evidence="7">ANL 6-2</strain>
    </source>
</reference>
<dbReference type="Pfam" id="PF02653">
    <property type="entry name" value="BPD_transp_2"/>
    <property type="match status" value="1"/>
</dbReference>
<dbReference type="GO" id="GO:0005886">
    <property type="term" value="C:plasma membrane"/>
    <property type="evidence" value="ECO:0007669"/>
    <property type="project" value="UniProtKB-SubCell"/>
</dbReference>
<dbReference type="AlphaFoldDB" id="A0AAE3G497"/>
<evidence type="ECO:0000256" key="2">
    <source>
        <dbReference type="ARBA" id="ARBA00022475"/>
    </source>
</evidence>
<feature type="transmembrane region" description="Helical" evidence="6">
    <location>
        <begin position="183"/>
        <end position="202"/>
    </location>
</feature>
<evidence type="ECO:0000313" key="7">
    <source>
        <dbReference type="EMBL" id="MCP1674819.1"/>
    </source>
</evidence>
<feature type="transmembrane region" description="Helical" evidence="6">
    <location>
        <begin position="80"/>
        <end position="101"/>
    </location>
</feature>
<feature type="transmembrane region" description="Helical" evidence="6">
    <location>
        <begin position="53"/>
        <end position="73"/>
    </location>
</feature>
<keyword evidence="2" id="KW-1003">Cell membrane</keyword>
<evidence type="ECO:0000256" key="3">
    <source>
        <dbReference type="ARBA" id="ARBA00022692"/>
    </source>
</evidence>
<dbReference type="EMBL" id="JALJXV010000004">
    <property type="protein sequence ID" value="MCP1674819.1"/>
    <property type="molecule type" value="Genomic_DNA"/>
</dbReference>
<gene>
    <name evidence="7" type="ORF">J2T57_001957</name>
</gene>
<protein>
    <submittedName>
        <fullName evidence="7">Branched-chain amino acid transport system permease protein</fullName>
    </submittedName>
</protein>
<feature type="transmembrane region" description="Helical" evidence="6">
    <location>
        <begin position="107"/>
        <end position="127"/>
    </location>
</feature>
<feature type="transmembrane region" description="Helical" evidence="6">
    <location>
        <begin position="258"/>
        <end position="278"/>
    </location>
</feature>
<dbReference type="CDD" id="cd06581">
    <property type="entry name" value="TM_PBP1_LivM_like"/>
    <property type="match status" value="1"/>
</dbReference>
<proteinExistence type="predicted"/>
<evidence type="ECO:0000313" key="8">
    <source>
        <dbReference type="Proteomes" id="UP001205843"/>
    </source>
</evidence>
<keyword evidence="8" id="KW-1185">Reference proteome</keyword>
<feature type="transmembrane region" description="Helical" evidence="6">
    <location>
        <begin position="27"/>
        <end position="47"/>
    </location>
</feature>
<comment type="caution">
    <text evidence="7">The sequence shown here is derived from an EMBL/GenBank/DDBJ whole genome shotgun (WGS) entry which is preliminary data.</text>
</comment>
<sequence length="356" mass="38435">MASILDETTSKPVTSAGTYGVISGIRWYHFVVVALLIVYPFTVGSFWTVQIGAQTLILGLIALSLMLLAGYGGMVSLSQLTVAGLAGYMVAILGTAASGLGMGWPPFVVIPLAIIAGTVFATLIGCISVRTSGIYTIMITLAIAVAFYFFVLQNLPVFNAFDGFAGVRPPLLFGMNLRQQNHFYFLSLAAAAFGYLLVLYISRSPFGLALQAIRDNPRRMRALGFNVNLHRIAAHALAGFLASLGGVLLVWLNTQISPGSVGLGPVISILIIAILGGILHPIGPFIGALIFILMENFAMQLIAGDRFNTLIGIVFLLIVLFSPDGVLGLWGKLKAWYRQKNPFVNRRDHEEEEKQW</sequence>
<evidence type="ECO:0000256" key="5">
    <source>
        <dbReference type="ARBA" id="ARBA00023136"/>
    </source>
</evidence>
<accession>A0AAE3G497</accession>
<keyword evidence="5 6" id="KW-0472">Membrane</keyword>